<protein>
    <submittedName>
        <fullName evidence="1">Uncharacterized protein</fullName>
    </submittedName>
</protein>
<sequence length="80" mass="9227">MNDFRFTIIIHREETAMNDSKKSLFVGHSVVPVSASSFSVSLPGLRFTFTYTPMHKILTTRERVLPSGLAFKWRWLEHTA</sequence>
<name>A0A284S012_ARMOS</name>
<reference evidence="2" key="1">
    <citation type="journal article" date="2017" name="Nat. Ecol. Evol.">
        <title>Genome expansion and lineage-specific genetic innovations in the forest pathogenic fungi Armillaria.</title>
        <authorList>
            <person name="Sipos G."/>
            <person name="Prasanna A.N."/>
            <person name="Walter M.C."/>
            <person name="O'Connor E."/>
            <person name="Balint B."/>
            <person name="Krizsan K."/>
            <person name="Kiss B."/>
            <person name="Hess J."/>
            <person name="Varga T."/>
            <person name="Slot J."/>
            <person name="Riley R."/>
            <person name="Boka B."/>
            <person name="Rigling D."/>
            <person name="Barry K."/>
            <person name="Lee J."/>
            <person name="Mihaltcheva S."/>
            <person name="LaButti K."/>
            <person name="Lipzen A."/>
            <person name="Waldron R."/>
            <person name="Moloney N.M."/>
            <person name="Sperisen C."/>
            <person name="Kredics L."/>
            <person name="Vagvoelgyi C."/>
            <person name="Patrignani A."/>
            <person name="Fitzpatrick D."/>
            <person name="Nagy I."/>
            <person name="Doyle S."/>
            <person name="Anderson J.B."/>
            <person name="Grigoriev I.V."/>
            <person name="Gueldener U."/>
            <person name="Muensterkoetter M."/>
            <person name="Nagy L.G."/>
        </authorList>
    </citation>
    <scope>NUCLEOTIDE SEQUENCE [LARGE SCALE GENOMIC DNA]</scope>
    <source>
        <strain evidence="2">C18/9</strain>
    </source>
</reference>
<evidence type="ECO:0000313" key="1">
    <source>
        <dbReference type="EMBL" id="SJL14345.1"/>
    </source>
</evidence>
<proteinExistence type="predicted"/>
<evidence type="ECO:0000313" key="2">
    <source>
        <dbReference type="Proteomes" id="UP000219338"/>
    </source>
</evidence>
<organism evidence="1 2">
    <name type="scientific">Armillaria ostoyae</name>
    <name type="common">Armillaria root rot fungus</name>
    <dbReference type="NCBI Taxonomy" id="47428"/>
    <lineage>
        <taxon>Eukaryota</taxon>
        <taxon>Fungi</taxon>
        <taxon>Dikarya</taxon>
        <taxon>Basidiomycota</taxon>
        <taxon>Agaricomycotina</taxon>
        <taxon>Agaricomycetes</taxon>
        <taxon>Agaricomycetidae</taxon>
        <taxon>Agaricales</taxon>
        <taxon>Marasmiineae</taxon>
        <taxon>Physalacriaceae</taxon>
        <taxon>Armillaria</taxon>
    </lineage>
</organism>
<dbReference type="AlphaFoldDB" id="A0A284S012"/>
<gene>
    <name evidence="1" type="ORF">ARMOST_17801</name>
</gene>
<dbReference type="EMBL" id="FUEG01000023">
    <property type="protein sequence ID" value="SJL14345.1"/>
    <property type="molecule type" value="Genomic_DNA"/>
</dbReference>
<keyword evidence="2" id="KW-1185">Reference proteome</keyword>
<dbReference type="Proteomes" id="UP000219338">
    <property type="component" value="Unassembled WGS sequence"/>
</dbReference>
<dbReference type="OrthoDB" id="10565317at2759"/>
<accession>A0A284S012</accession>